<proteinExistence type="inferred from homology"/>
<dbReference type="PANTHER" id="PTHR36307">
    <property type="entry name" value="FLAGELLA BASAL BODY P-RING FORMATION PROTEIN FLGA"/>
    <property type="match status" value="1"/>
</dbReference>
<evidence type="ECO:0000256" key="7">
    <source>
        <dbReference type="RuleBase" id="RU362063"/>
    </source>
</evidence>
<evidence type="ECO:0000313" key="9">
    <source>
        <dbReference type="EMBL" id="MCT7357515.1"/>
    </source>
</evidence>
<organism evidence="9 10">
    <name type="scientific">Thalassolituus pacificus</name>
    <dbReference type="NCBI Taxonomy" id="2975440"/>
    <lineage>
        <taxon>Bacteria</taxon>
        <taxon>Pseudomonadati</taxon>
        <taxon>Pseudomonadota</taxon>
        <taxon>Gammaproteobacteria</taxon>
        <taxon>Oceanospirillales</taxon>
        <taxon>Oceanospirillaceae</taxon>
        <taxon>Thalassolituus</taxon>
    </lineage>
</organism>
<gene>
    <name evidence="9" type="primary">flgA</name>
    <name evidence="9" type="ORF">NYR02_00570</name>
</gene>
<dbReference type="NCBIfam" id="TIGR03170">
    <property type="entry name" value="flgA_cterm"/>
    <property type="match status" value="1"/>
</dbReference>
<dbReference type="CDD" id="cd11614">
    <property type="entry name" value="SAF_CpaB_FlgA_like"/>
    <property type="match status" value="1"/>
</dbReference>
<dbReference type="InterPro" id="IPR039246">
    <property type="entry name" value="Flagellar_FlgA"/>
</dbReference>
<dbReference type="GO" id="GO:0044780">
    <property type="term" value="P:bacterial-type flagellum assembly"/>
    <property type="evidence" value="ECO:0007669"/>
    <property type="project" value="InterPro"/>
</dbReference>
<dbReference type="AlphaFoldDB" id="A0A9X3APQ0"/>
<keyword evidence="5 7" id="KW-0574">Periplasm</keyword>
<sequence length="236" mass="26456">MSIVENLRHRRIFAAIFLAGIALLCAPLAQASDWQKEVEQRLLKRWQEISGDKADSAISFPGLQANYQLPDCAAGFELALVKPLQAGRNGLELSCSAPYWKQHLALQLHIYKPVAVLRQAVSADQPLTSADISMVRHDIGELTKGYYIRKEDVNEQVSRRSQRAGTVLSPDMLDPPIIISRNERVKIRVNRPGIQIQMNGTALENGRLDERIRVRNEQSQKIVFGRVAGRGLVQVE</sequence>
<keyword evidence="10" id="KW-1185">Reference proteome</keyword>
<comment type="function">
    <text evidence="6 7">Involved in the assembly process of the P-ring formation. It may associate with FlgF on the rod constituting a structure essential for the P-ring assembly or may act as a modulator protein for the P-ring assembly.</text>
</comment>
<feature type="domain" description="SAF" evidence="8">
    <location>
        <begin position="112"/>
        <end position="174"/>
    </location>
</feature>
<evidence type="ECO:0000256" key="2">
    <source>
        <dbReference type="ARBA" id="ARBA00010474"/>
    </source>
</evidence>
<reference evidence="9" key="1">
    <citation type="journal article" date="2022" name="Front. Microbiol.">
        <title>Genome-based taxonomic rearrangement of Oceanobacter-related bacteria including the description of Thalassolituus hydrocarbonoclasticus sp. nov. and Thalassolituus pacificus sp. nov. and emended description of the genus Thalassolituus.</title>
        <authorList>
            <person name="Dong C."/>
            <person name="Wei L."/>
            <person name="Wang J."/>
            <person name="Lai Q."/>
            <person name="Huang Z."/>
            <person name="Shao Z."/>
        </authorList>
    </citation>
    <scope>NUCLEOTIDE SEQUENCE</scope>
    <source>
        <strain evidence="9">59MF3M-4</strain>
    </source>
</reference>
<dbReference type="GO" id="GO:0042597">
    <property type="term" value="C:periplasmic space"/>
    <property type="evidence" value="ECO:0007669"/>
    <property type="project" value="UniProtKB-SubCell"/>
</dbReference>
<dbReference type="PANTHER" id="PTHR36307:SF1">
    <property type="entry name" value="FLAGELLA BASAL BODY P-RING FORMATION PROTEIN FLGA"/>
    <property type="match status" value="1"/>
</dbReference>
<dbReference type="Gene3D" id="2.30.30.760">
    <property type="match status" value="1"/>
</dbReference>
<evidence type="ECO:0000256" key="5">
    <source>
        <dbReference type="ARBA" id="ARBA00022764"/>
    </source>
</evidence>
<comment type="similarity">
    <text evidence="2 7">Belongs to the FlgA family.</text>
</comment>
<evidence type="ECO:0000313" key="10">
    <source>
        <dbReference type="Proteomes" id="UP001147830"/>
    </source>
</evidence>
<name>A0A9X3APQ0_9GAMM</name>
<feature type="chain" id="PRO_5041020258" description="Flagella basal body P-ring formation protein FlgA" evidence="7">
    <location>
        <begin position="32"/>
        <end position="236"/>
    </location>
</feature>
<dbReference type="InterPro" id="IPR017585">
    <property type="entry name" value="SAF_FlgA"/>
</dbReference>
<dbReference type="InterPro" id="IPR013974">
    <property type="entry name" value="SAF"/>
</dbReference>
<evidence type="ECO:0000259" key="8">
    <source>
        <dbReference type="SMART" id="SM00858"/>
    </source>
</evidence>
<reference evidence="9" key="2">
    <citation type="submission" date="2022-08" db="EMBL/GenBank/DDBJ databases">
        <authorList>
            <person name="Dong C."/>
        </authorList>
    </citation>
    <scope>NUCLEOTIDE SEQUENCE</scope>
    <source>
        <strain evidence="9">59MF3M-4</strain>
    </source>
</reference>
<dbReference type="SMART" id="SM00858">
    <property type="entry name" value="SAF"/>
    <property type="match status" value="1"/>
</dbReference>
<protein>
    <recommendedName>
        <fullName evidence="3 7">Flagella basal body P-ring formation protein FlgA</fullName>
    </recommendedName>
</protein>
<comment type="subcellular location">
    <subcellularLocation>
        <location evidence="1 7">Periplasm</location>
    </subcellularLocation>
</comment>
<comment type="caution">
    <text evidence="9">The sequence shown here is derived from an EMBL/GenBank/DDBJ whole genome shotgun (WGS) entry which is preliminary data.</text>
</comment>
<feature type="signal peptide" evidence="7">
    <location>
        <begin position="1"/>
        <end position="31"/>
    </location>
</feature>
<dbReference type="EMBL" id="JAOANI010000002">
    <property type="protein sequence ID" value="MCT7357515.1"/>
    <property type="molecule type" value="Genomic_DNA"/>
</dbReference>
<dbReference type="Gene3D" id="3.90.1210.10">
    <property type="entry name" value="Antifreeze-like/N-acetylneuraminic acid synthase C-terminal domain"/>
    <property type="match status" value="1"/>
</dbReference>
<keyword evidence="9" id="KW-0969">Cilium</keyword>
<keyword evidence="9" id="KW-0282">Flagellum</keyword>
<keyword evidence="9" id="KW-0966">Cell projection</keyword>
<dbReference type="RefSeq" id="WP_260974448.1">
    <property type="nucleotide sequence ID" value="NZ_JAOANI010000002.1"/>
</dbReference>
<evidence type="ECO:0000256" key="6">
    <source>
        <dbReference type="ARBA" id="ARBA00025643"/>
    </source>
</evidence>
<keyword evidence="7" id="KW-1005">Bacterial flagellum biogenesis</keyword>
<evidence type="ECO:0000256" key="3">
    <source>
        <dbReference type="ARBA" id="ARBA00014754"/>
    </source>
</evidence>
<dbReference type="Proteomes" id="UP001147830">
    <property type="component" value="Unassembled WGS sequence"/>
</dbReference>
<keyword evidence="4 7" id="KW-0732">Signal</keyword>
<evidence type="ECO:0000256" key="1">
    <source>
        <dbReference type="ARBA" id="ARBA00004418"/>
    </source>
</evidence>
<evidence type="ECO:0000256" key="4">
    <source>
        <dbReference type="ARBA" id="ARBA00022729"/>
    </source>
</evidence>
<dbReference type="Pfam" id="PF13144">
    <property type="entry name" value="ChapFlgA"/>
    <property type="match status" value="1"/>
</dbReference>
<accession>A0A9X3APQ0</accession>